<dbReference type="EMBL" id="LT594323">
    <property type="protein sequence ID" value="SBT42170.1"/>
    <property type="molecule type" value="Genomic_DNA"/>
</dbReference>
<name>A0A1A8ZDV0_9ACTN</name>
<keyword evidence="3" id="KW-1185">Reference proteome</keyword>
<sequence>MDEQLSWRLSWPRALAFQAASGLLGWSVAQVALALVTGGAPAPGQIAVSGAVFIVAFTVFAGLALRYRRPSVRVTGAALELADRGTFVGLPWPLIRSAEIRHPGPLATLRVTLHPGTPTPPPGALRPRLRAGHPTYQLHVGVLHPAPATLRTALARHLPPRP</sequence>
<evidence type="ECO:0000256" key="1">
    <source>
        <dbReference type="SAM" id="Phobius"/>
    </source>
</evidence>
<keyword evidence="1" id="KW-0812">Transmembrane</keyword>
<gene>
    <name evidence="2" type="ORF">GA0070611_1885</name>
</gene>
<evidence type="ECO:0000313" key="2">
    <source>
        <dbReference type="EMBL" id="SBT42170.1"/>
    </source>
</evidence>
<protein>
    <recommendedName>
        <fullName evidence="4">PH domain-containing protein</fullName>
    </recommendedName>
</protein>
<keyword evidence="1" id="KW-0472">Membrane</keyword>
<dbReference type="Proteomes" id="UP000199385">
    <property type="component" value="Chromosome I"/>
</dbReference>
<proteinExistence type="predicted"/>
<evidence type="ECO:0008006" key="4">
    <source>
        <dbReference type="Google" id="ProtNLM"/>
    </source>
</evidence>
<dbReference type="PATRIC" id="fig|261654.4.peg.1918"/>
<accession>A0A1A8ZDV0</accession>
<dbReference type="STRING" id="261654.GA0070611_1885"/>
<dbReference type="OrthoDB" id="3384513at2"/>
<keyword evidence="1" id="KW-1133">Transmembrane helix</keyword>
<organism evidence="2 3">
    <name type="scientific">Micromonospora auratinigra</name>
    <dbReference type="NCBI Taxonomy" id="261654"/>
    <lineage>
        <taxon>Bacteria</taxon>
        <taxon>Bacillati</taxon>
        <taxon>Actinomycetota</taxon>
        <taxon>Actinomycetes</taxon>
        <taxon>Micromonosporales</taxon>
        <taxon>Micromonosporaceae</taxon>
        <taxon>Micromonospora</taxon>
    </lineage>
</organism>
<dbReference type="AlphaFoldDB" id="A0A1A8ZDV0"/>
<evidence type="ECO:0000313" key="3">
    <source>
        <dbReference type="Proteomes" id="UP000199385"/>
    </source>
</evidence>
<feature type="transmembrane region" description="Helical" evidence="1">
    <location>
        <begin position="44"/>
        <end position="65"/>
    </location>
</feature>
<reference evidence="3" key="1">
    <citation type="submission" date="2016-06" db="EMBL/GenBank/DDBJ databases">
        <authorList>
            <person name="Varghese N."/>
            <person name="Submissions Spin"/>
        </authorList>
    </citation>
    <scope>NUCLEOTIDE SEQUENCE [LARGE SCALE GENOMIC DNA]</scope>
    <source>
        <strain evidence="3">DSM 44815</strain>
    </source>
</reference>
<dbReference type="RefSeq" id="WP_091660896.1">
    <property type="nucleotide sequence ID" value="NZ_LT594323.1"/>
</dbReference>